<gene>
    <name evidence="1" type="ORF">RHMOL_Rhmol09G0220400</name>
</gene>
<name>A0ACC0MH71_RHOML</name>
<comment type="caution">
    <text evidence="1">The sequence shown here is derived from an EMBL/GenBank/DDBJ whole genome shotgun (WGS) entry which is preliminary data.</text>
</comment>
<reference evidence="1" key="1">
    <citation type="submission" date="2022-02" db="EMBL/GenBank/DDBJ databases">
        <title>Plant Genome Project.</title>
        <authorList>
            <person name="Zhang R.-G."/>
        </authorList>
    </citation>
    <scope>NUCLEOTIDE SEQUENCE</scope>
    <source>
        <strain evidence="1">AT1</strain>
    </source>
</reference>
<protein>
    <submittedName>
        <fullName evidence="1">Uncharacterized protein</fullName>
    </submittedName>
</protein>
<dbReference type="EMBL" id="CM046396">
    <property type="protein sequence ID" value="KAI8539919.1"/>
    <property type="molecule type" value="Genomic_DNA"/>
</dbReference>
<sequence length="88" mass="10220">MSKVMSKPPPNEAVASSEPKSKEFHERIEECFNIALCRQDNVIQEQKRIRRRVDYFVAKLEEQFGATYFSEGEEEGANYVPHDINIIT</sequence>
<accession>A0ACC0MH71</accession>
<keyword evidence="2" id="KW-1185">Reference proteome</keyword>
<evidence type="ECO:0000313" key="1">
    <source>
        <dbReference type="EMBL" id="KAI8539919.1"/>
    </source>
</evidence>
<organism evidence="1 2">
    <name type="scientific">Rhododendron molle</name>
    <name type="common">Chinese azalea</name>
    <name type="synonym">Azalea mollis</name>
    <dbReference type="NCBI Taxonomy" id="49168"/>
    <lineage>
        <taxon>Eukaryota</taxon>
        <taxon>Viridiplantae</taxon>
        <taxon>Streptophyta</taxon>
        <taxon>Embryophyta</taxon>
        <taxon>Tracheophyta</taxon>
        <taxon>Spermatophyta</taxon>
        <taxon>Magnoliopsida</taxon>
        <taxon>eudicotyledons</taxon>
        <taxon>Gunneridae</taxon>
        <taxon>Pentapetalae</taxon>
        <taxon>asterids</taxon>
        <taxon>Ericales</taxon>
        <taxon>Ericaceae</taxon>
        <taxon>Ericoideae</taxon>
        <taxon>Rhodoreae</taxon>
        <taxon>Rhododendron</taxon>
    </lineage>
</organism>
<proteinExistence type="predicted"/>
<evidence type="ECO:0000313" key="2">
    <source>
        <dbReference type="Proteomes" id="UP001062846"/>
    </source>
</evidence>
<dbReference type="Proteomes" id="UP001062846">
    <property type="component" value="Chromosome 9"/>
</dbReference>